<proteinExistence type="predicted"/>
<organism evidence="1 2">
    <name type="scientific">Penicillium digitatum (strain PHI26 / CECT 20796)</name>
    <name type="common">Green mold</name>
    <dbReference type="NCBI Taxonomy" id="1170229"/>
    <lineage>
        <taxon>Eukaryota</taxon>
        <taxon>Fungi</taxon>
        <taxon>Dikarya</taxon>
        <taxon>Ascomycota</taxon>
        <taxon>Pezizomycotina</taxon>
        <taxon>Eurotiomycetes</taxon>
        <taxon>Eurotiomycetidae</taxon>
        <taxon>Eurotiales</taxon>
        <taxon>Aspergillaceae</taxon>
        <taxon>Penicillium</taxon>
    </lineage>
</organism>
<dbReference type="HOGENOM" id="CLU_2441550_0_0_1"/>
<reference evidence="2" key="1">
    <citation type="journal article" date="2012" name="BMC Genomics">
        <title>Genome sequence of the necrotrophic fungus Penicillium digitatum, the main postharvest pathogen of citrus.</title>
        <authorList>
            <person name="Marcet-Houben M."/>
            <person name="Ballester A.-R."/>
            <person name="de la Fuente B."/>
            <person name="Harries E."/>
            <person name="Marcos J.F."/>
            <person name="Gonzalez-Candelas L."/>
            <person name="Gabaldon T."/>
        </authorList>
    </citation>
    <scope>NUCLEOTIDE SEQUENCE [LARGE SCALE GENOMIC DNA]</scope>
    <source>
        <strain evidence="2">PHI26 / CECT 20796</strain>
    </source>
</reference>
<dbReference type="Proteomes" id="UP000009882">
    <property type="component" value="Unassembled WGS sequence"/>
</dbReference>
<name>K9GC57_PEND2</name>
<dbReference type="AlphaFoldDB" id="K9GC57"/>
<evidence type="ECO:0000313" key="1">
    <source>
        <dbReference type="EMBL" id="EKV18747.1"/>
    </source>
</evidence>
<keyword evidence="2" id="KW-1185">Reference proteome</keyword>
<dbReference type="OMA" id="AWHSCEV"/>
<dbReference type="InParanoid" id="K9GC57"/>
<protein>
    <recommendedName>
        <fullName evidence="3">(S)-ureidoglycine aminohydrolase cupin domain-containing protein</fullName>
    </recommendedName>
</protein>
<dbReference type="EMBL" id="AKCT01000033">
    <property type="protein sequence ID" value="EKV18747.1"/>
    <property type="molecule type" value="Genomic_DNA"/>
</dbReference>
<accession>K9GC57</accession>
<gene>
    <name evidence="1" type="ORF">PDIG_07400</name>
</gene>
<evidence type="ECO:0008006" key="3">
    <source>
        <dbReference type="Google" id="ProtNLM"/>
    </source>
</evidence>
<comment type="caution">
    <text evidence="1">The sequence shown here is derived from an EMBL/GenBank/DDBJ whole genome shotgun (WGS) entry which is preliminary data.</text>
</comment>
<evidence type="ECO:0000313" key="2">
    <source>
        <dbReference type="Proteomes" id="UP000009882"/>
    </source>
</evidence>
<sequence length="90" mass="10078">MADEMDPEPTTYDEWKLADGFFPGKAENKKITFKSSSEDSKSNREDSVGFVRIDGGEEGYTIKDKERTFSIPPGASFEVLGGCWIKFTRA</sequence>